<dbReference type="EMBL" id="DTLB01000051">
    <property type="protein sequence ID" value="HFW33020.1"/>
    <property type="molecule type" value="Genomic_DNA"/>
</dbReference>
<dbReference type="AlphaFoldDB" id="A0A7C3RED9"/>
<comment type="caution">
    <text evidence="1">The sequence shown here is derived from an EMBL/GenBank/DDBJ whole genome shotgun (WGS) entry which is preliminary data.</text>
</comment>
<accession>A0A7C3RED9</accession>
<proteinExistence type="predicted"/>
<evidence type="ECO:0008006" key="2">
    <source>
        <dbReference type="Google" id="ProtNLM"/>
    </source>
</evidence>
<reference evidence="1" key="1">
    <citation type="journal article" date="2020" name="mSystems">
        <title>Genome- and Community-Level Interaction Insights into Carbon Utilization and Element Cycling Functions of Hydrothermarchaeota in Hydrothermal Sediment.</title>
        <authorList>
            <person name="Zhou Z."/>
            <person name="Liu Y."/>
            <person name="Xu W."/>
            <person name="Pan J."/>
            <person name="Luo Z.H."/>
            <person name="Li M."/>
        </authorList>
    </citation>
    <scope>NUCLEOTIDE SEQUENCE [LARGE SCALE GENOMIC DNA]</scope>
    <source>
        <strain evidence="1">SpSt-87</strain>
    </source>
</reference>
<protein>
    <recommendedName>
        <fullName evidence="2">DUF4350 domain-containing protein</fullName>
    </recommendedName>
</protein>
<organism evidence="1">
    <name type="scientific">Archaeoglobus fulgidus</name>
    <dbReference type="NCBI Taxonomy" id="2234"/>
    <lineage>
        <taxon>Archaea</taxon>
        <taxon>Methanobacteriati</taxon>
        <taxon>Methanobacteriota</taxon>
        <taxon>Archaeoglobi</taxon>
        <taxon>Archaeoglobales</taxon>
        <taxon>Archaeoglobaceae</taxon>
        <taxon>Archaeoglobus</taxon>
    </lineage>
</organism>
<name>A0A7C3RED9_ARCFL</name>
<evidence type="ECO:0000313" key="1">
    <source>
        <dbReference type="EMBL" id="HFW33020.1"/>
    </source>
</evidence>
<gene>
    <name evidence="1" type="ORF">ENW66_08775</name>
</gene>
<sequence length="189" mass="21175">MKVVWSIAKGEFSIGDYYYFSKLNRIAEKEGIEMDEVKSFKKLGNYDLIVFNYPEIRFTSSEAVRIKKWAEEGKKIVLSGYFSNVDGVAANVNRVSRQFGVTINYDVLKDPERNAGDEMFPVAKCDELEVVMPCSASVSGGRTFVIGKGVFGAVSGNVLVLGTCVFWDNYSIDLAQNKEFALRILRGEF</sequence>